<name>A0A0A2IFX3_PENEN</name>
<dbReference type="VEuPathDB" id="FungiDB:PEXP_106760"/>
<gene>
    <name evidence="1" type="ORF">PEX2_056420</name>
</gene>
<dbReference type="OrthoDB" id="10066232at2759"/>
<dbReference type="STRING" id="27334.A0A0A2IFX3"/>
<evidence type="ECO:0000313" key="2">
    <source>
        <dbReference type="Proteomes" id="UP000030143"/>
    </source>
</evidence>
<proteinExistence type="predicted"/>
<dbReference type="Proteomes" id="UP000030143">
    <property type="component" value="Unassembled WGS sequence"/>
</dbReference>
<protein>
    <recommendedName>
        <fullName evidence="3">LicD</fullName>
    </recommendedName>
</protein>
<organism evidence="1 2">
    <name type="scientific">Penicillium expansum</name>
    <name type="common">Blue mold rot fungus</name>
    <dbReference type="NCBI Taxonomy" id="27334"/>
    <lineage>
        <taxon>Eukaryota</taxon>
        <taxon>Fungi</taxon>
        <taxon>Dikarya</taxon>
        <taxon>Ascomycota</taxon>
        <taxon>Pezizomycotina</taxon>
        <taxon>Eurotiomycetes</taxon>
        <taxon>Eurotiomycetidae</taxon>
        <taxon>Eurotiales</taxon>
        <taxon>Aspergillaceae</taxon>
        <taxon>Penicillium</taxon>
    </lineage>
</organism>
<evidence type="ECO:0000313" key="1">
    <source>
        <dbReference type="EMBL" id="KGO50164.1"/>
    </source>
</evidence>
<evidence type="ECO:0008006" key="3">
    <source>
        <dbReference type="Google" id="ProtNLM"/>
    </source>
</evidence>
<keyword evidence="2" id="KW-1185">Reference proteome</keyword>
<accession>A0A0A2IFX3</accession>
<dbReference type="AlphaFoldDB" id="A0A0A2IFX3"/>
<comment type="caution">
    <text evidence="1">The sequence shown here is derived from an EMBL/GenBank/DDBJ whole genome shotgun (WGS) entry which is preliminary data.</text>
</comment>
<dbReference type="RefSeq" id="XP_016593445.1">
    <property type="nucleotide sequence ID" value="XM_016742916.1"/>
</dbReference>
<dbReference type="HOGENOM" id="CLU_102279_0_0_1"/>
<sequence length="181" mass="20471">MPSQSDFIHLHAAATTLTNILRCERISHIFIGGYATGLLGGGEGRVTEDIDLIVEKNCRKLLLQYPNITESRDNRLVYHHHGTKVHIDMEVMGTAPWVPNPRTTKVYTVAPTDCPRRQLISMIPILHPSILLLTKLLPWKEADQATRAAQYTRSRTGFMDIRTILQWLADKKSRIDFSGLA</sequence>
<dbReference type="GeneID" id="27678335"/>
<dbReference type="EMBL" id="JQFZ01000355">
    <property type="protein sequence ID" value="KGO50164.1"/>
    <property type="molecule type" value="Genomic_DNA"/>
</dbReference>
<dbReference type="PhylomeDB" id="A0A0A2IFX3"/>
<reference evidence="1 2" key="1">
    <citation type="journal article" date="2015" name="Mol. Plant Microbe Interact.">
        <title>Genome, transcriptome, and functional analyses of Penicillium expansum provide new insights into secondary metabolism and pathogenicity.</title>
        <authorList>
            <person name="Ballester A.R."/>
            <person name="Marcet-Houben M."/>
            <person name="Levin E."/>
            <person name="Sela N."/>
            <person name="Selma-Lazaro C."/>
            <person name="Carmona L."/>
            <person name="Wisniewski M."/>
            <person name="Droby S."/>
            <person name="Gonzalez-Candelas L."/>
            <person name="Gabaldon T."/>
        </authorList>
    </citation>
    <scope>NUCLEOTIDE SEQUENCE [LARGE SCALE GENOMIC DNA]</scope>
    <source>
        <strain evidence="1 2">MD-8</strain>
    </source>
</reference>